<keyword evidence="1" id="KW-0472">Membrane</keyword>
<name>A0A5R9Q0K1_9GAMM</name>
<sequence length="62" mass="7146">MLLKGWLKALAISLLLHIILVFILHKRFVLPMPPKPQHTMKTYLVIEEPDSKAEPEQAEQAE</sequence>
<dbReference type="AlphaFoldDB" id="A0A5R9Q0K1"/>
<dbReference type="RefSeq" id="WP_138482589.1">
    <property type="nucleotide sequence ID" value="NZ_PPSW01000023.1"/>
</dbReference>
<proteinExistence type="predicted"/>
<evidence type="ECO:0000313" key="3">
    <source>
        <dbReference type="Proteomes" id="UP000309186"/>
    </source>
</evidence>
<reference evidence="2 3" key="1">
    <citation type="submission" date="2018-01" db="EMBL/GenBank/DDBJ databases">
        <title>Co-occurrence of chitin degradation, pigmentation and bioactivity in marine Pseudoalteromonas.</title>
        <authorList>
            <person name="Paulsen S."/>
            <person name="Gram L."/>
            <person name="Machado H."/>
        </authorList>
    </citation>
    <scope>NUCLEOTIDE SEQUENCE [LARGE SCALE GENOMIC DNA]</scope>
    <source>
        <strain evidence="2 3">S3663</strain>
    </source>
</reference>
<feature type="non-terminal residue" evidence="2">
    <location>
        <position position="62"/>
    </location>
</feature>
<accession>A0A5R9Q0K1</accession>
<organism evidence="2 3">
    <name type="scientific">Pseudoalteromonas phenolica</name>
    <dbReference type="NCBI Taxonomy" id="161398"/>
    <lineage>
        <taxon>Bacteria</taxon>
        <taxon>Pseudomonadati</taxon>
        <taxon>Pseudomonadota</taxon>
        <taxon>Gammaproteobacteria</taxon>
        <taxon>Alteromonadales</taxon>
        <taxon>Pseudoalteromonadaceae</taxon>
        <taxon>Pseudoalteromonas</taxon>
    </lineage>
</organism>
<evidence type="ECO:0000256" key="1">
    <source>
        <dbReference type="SAM" id="Phobius"/>
    </source>
</evidence>
<gene>
    <name evidence="2" type="ORF">C1E24_14400</name>
</gene>
<keyword evidence="1" id="KW-0812">Transmembrane</keyword>
<comment type="caution">
    <text evidence="2">The sequence shown here is derived from an EMBL/GenBank/DDBJ whole genome shotgun (WGS) entry which is preliminary data.</text>
</comment>
<protein>
    <submittedName>
        <fullName evidence="2">Uncharacterized protein</fullName>
    </submittedName>
</protein>
<evidence type="ECO:0000313" key="2">
    <source>
        <dbReference type="EMBL" id="TLX46354.1"/>
    </source>
</evidence>
<dbReference type="EMBL" id="PPSW01000023">
    <property type="protein sequence ID" value="TLX46354.1"/>
    <property type="molecule type" value="Genomic_DNA"/>
</dbReference>
<dbReference type="OrthoDB" id="9771806at2"/>
<keyword evidence="1" id="KW-1133">Transmembrane helix</keyword>
<feature type="transmembrane region" description="Helical" evidence="1">
    <location>
        <begin position="6"/>
        <end position="25"/>
    </location>
</feature>
<dbReference type="Proteomes" id="UP000309186">
    <property type="component" value="Unassembled WGS sequence"/>
</dbReference>